<evidence type="ECO:0000313" key="3">
    <source>
        <dbReference type="Proteomes" id="UP000639772"/>
    </source>
</evidence>
<name>A0A835QDF3_VANPL</name>
<sequence length="94" mass="10184">MEEFHRKELDLSSSSEKLKGSDGIDQTLGGSFPGIGGNELDGNGVVSGKATPCQVGMDLLDLFDAFAEFELINQAFHLKRTGGVALQRGTWRQR</sequence>
<accession>A0A835QDF3</accession>
<protein>
    <submittedName>
        <fullName evidence="2">Uncharacterized protein</fullName>
    </submittedName>
</protein>
<dbReference type="EMBL" id="JADCNM010000010">
    <property type="protein sequence ID" value="KAG0465762.1"/>
    <property type="molecule type" value="Genomic_DNA"/>
</dbReference>
<feature type="compositionally biased region" description="Basic and acidic residues" evidence="1">
    <location>
        <begin position="1"/>
        <end position="22"/>
    </location>
</feature>
<gene>
    <name evidence="2" type="ORF">HPP92_019926</name>
</gene>
<feature type="region of interest" description="Disordered" evidence="1">
    <location>
        <begin position="1"/>
        <end position="24"/>
    </location>
</feature>
<comment type="caution">
    <text evidence="2">The sequence shown here is derived from an EMBL/GenBank/DDBJ whole genome shotgun (WGS) entry which is preliminary data.</text>
</comment>
<evidence type="ECO:0000313" key="2">
    <source>
        <dbReference type="EMBL" id="KAG0465762.1"/>
    </source>
</evidence>
<dbReference type="Proteomes" id="UP000639772">
    <property type="component" value="Chromosome 10"/>
</dbReference>
<proteinExistence type="predicted"/>
<dbReference type="AlphaFoldDB" id="A0A835QDF3"/>
<organism evidence="2 3">
    <name type="scientific">Vanilla planifolia</name>
    <name type="common">Vanilla</name>
    <dbReference type="NCBI Taxonomy" id="51239"/>
    <lineage>
        <taxon>Eukaryota</taxon>
        <taxon>Viridiplantae</taxon>
        <taxon>Streptophyta</taxon>
        <taxon>Embryophyta</taxon>
        <taxon>Tracheophyta</taxon>
        <taxon>Spermatophyta</taxon>
        <taxon>Magnoliopsida</taxon>
        <taxon>Liliopsida</taxon>
        <taxon>Asparagales</taxon>
        <taxon>Orchidaceae</taxon>
        <taxon>Vanilloideae</taxon>
        <taxon>Vanilleae</taxon>
        <taxon>Vanilla</taxon>
    </lineage>
</organism>
<evidence type="ECO:0000256" key="1">
    <source>
        <dbReference type="SAM" id="MobiDB-lite"/>
    </source>
</evidence>
<reference evidence="2 3" key="1">
    <citation type="journal article" date="2020" name="Nat. Food">
        <title>A phased Vanilla planifolia genome enables genetic improvement of flavour and production.</title>
        <authorList>
            <person name="Hasing T."/>
            <person name="Tang H."/>
            <person name="Brym M."/>
            <person name="Khazi F."/>
            <person name="Huang T."/>
            <person name="Chambers A.H."/>
        </authorList>
    </citation>
    <scope>NUCLEOTIDE SEQUENCE [LARGE SCALE GENOMIC DNA]</scope>
    <source>
        <tissue evidence="2">Leaf</tissue>
    </source>
</reference>